<reference evidence="1" key="1">
    <citation type="submission" date="2021-02" db="EMBL/GenBank/DDBJ databases">
        <authorList>
            <person name="Nowell W R."/>
        </authorList>
    </citation>
    <scope>NUCLEOTIDE SEQUENCE</scope>
</reference>
<sequence>MSLSKSLCQQCADPSSDVCFHCQLPLCMSHLALHAFVVQVELNEIKSHTDQLCSEYISSSSSIEKCQEKLNNWRTLMIEKINEEYLKTDNKLKQLDYVKHANDFSTKINQLILDQTLLQPQQFNELYEQLKRIKENLITNEQTSIEIDVKNVKLYGELTLSIGEKKPEYVKFSLNKLNSLIPIQEYPLQTSSWRITSSDEYILVQEHTDHLVLYDKELRLQFQTTWNKDNYGFIWDLTYSEYLQLFMILTDKKLFTYQQPILTCKCFKMINQIDQFQPYDKHTHFQSLTCSNLTLFLLYDCGVYVERYVLPSYDLVSRWPKEDILQSNDQIVSCIRSDLQHVAMCIKGADEQWRVDMFDYQMEPFRRIDLCTTYNNTQNFYQTFVTPVMHNGQWLIVHGKQLWLTTDETCDQIEHSIFERGGEGYVRKICSMGDDYLVFKMVEPNQLKLFKIQ</sequence>
<proteinExistence type="predicted"/>
<evidence type="ECO:0000313" key="5">
    <source>
        <dbReference type="Proteomes" id="UP000663829"/>
    </source>
</evidence>
<evidence type="ECO:0000313" key="3">
    <source>
        <dbReference type="EMBL" id="CAF3954901.1"/>
    </source>
</evidence>
<dbReference type="Proteomes" id="UP000682733">
    <property type="component" value="Unassembled WGS sequence"/>
</dbReference>
<dbReference type="EMBL" id="CAJNOK010028599">
    <property type="protein sequence ID" value="CAF1436803.1"/>
    <property type="molecule type" value="Genomic_DNA"/>
</dbReference>
<dbReference type="AlphaFoldDB" id="A0A814VN37"/>
<evidence type="ECO:0000313" key="2">
    <source>
        <dbReference type="EMBL" id="CAF1436803.1"/>
    </source>
</evidence>
<dbReference type="EMBL" id="CAJOBA010050394">
    <property type="protein sequence ID" value="CAF4233868.1"/>
    <property type="molecule type" value="Genomic_DNA"/>
</dbReference>
<dbReference type="Proteomes" id="UP000663829">
    <property type="component" value="Unassembled WGS sequence"/>
</dbReference>
<dbReference type="Proteomes" id="UP000681722">
    <property type="component" value="Unassembled WGS sequence"/>
</dbReference>
<evidence type="ECO:0000313" key="4">
    <source>
        <dbReference type="EMBL" id="CAF4233868.1"/>
    </source>
</evidence>
<dbReference type="Proteomes" id="UP000677228">
    <property type="component" value="Unassembled WGS sequence"/>
</dbReference>
<evidence type="ECO:0000313" key="1">
    <source>
        <dbReference type="EMBL" id="CAF1190615.1"/>
    </source>
</evidence>
<comment type="caution">
    <text evidence="1">The sequence shown here is derived from an EMBL/GenBank/DDBJ whole genome shotgun (WGS) entry which is preliminary data.</text>
</comment>
<gene>
    <name evidence="1" type="ORF">GPM918_LOCUS23187</name>
    <name evidence="2" type="ORF">OVA965_LOCUS34276</name>
    <name evidence="3" type="ORF">SRO942_LOCUS23188</name>
    <name evidence="4" type="ORF">TMI583_LOCUS35189</name>
</gene>
<dbReference type="EMBL" id="CAJOBC010008191">
    <property type="protein sequence ID" value="CAF3954901.1"/>
    <property type="molecule type" value="Genomic_DNA"/>
</dbReference>
<accession>A0A814VN37</accession>
<dbReference type="EMBL" id="CAJNOQ010008189">
    <property type="protein sequence ID" value="CAF1190615.1"/>
    <property type="molecule type" value="Genomic_DNA"/>
</dbReference>
<name>A0A814VN37_9BILA</name>
<dbReference type="OrthoDB" id="10005357at2759"/>
<keyword evidence="5" id="KW-1185">Reference proteome</keyword>
<organism evidence="1 5">
    <name type="scientific">Didymodactylos carnosus</name>
    <dbReference type="NCBI Taxonomy" id="1234261"/>
    <lineage>
        <taxon>Eukaryota</taxon>
        <taxon>Metazoa</taxon>
        <taxon>Spiralia</taxon>
        <taxon>Gnathifera</taxon>
        <taxon>Rotifera</taxon>
        <taxon>Eurotatoria</taxon>
        <taxon>Bdelloidea</taxon>
        <taxon>Philodinida</taxon>
        <taxon>Philodinidae</taxon>
        <taxon>Didymodactylos</taxon>
    </lineage>
</organism>
<protein>
    <submittedName>
        <fullName evidence="1">Uncharacterized protein</fullName>
    </submittedName>
</protein>